<dbReference type="InterPro" id="IPR002672">
    <property type="entry name" value="Ribosomal_eL28"/>
</dbReference>
<dbReference type="Proteomes" id="UP000015241">
    <property type="component" value="Unassembled WGS sequence"/>
</dbReference>
<dbReference type="Pfam" id="PF01778">
    <property type="entry name" value="Ribosomal_L28e"/>
    <property type="match status" value="1"/>
</dbReference>
<comment type="similarity">
    <text evidence="1">Belongs to the eukaryotic ribosomal protein eL28 family.</text>
</comment>
<dbReference type="EMBL" id="KE504157">
    <property type="protein sequence ID" value="EPS99447.1"/>
    <property type="molecule type" value="Genomic_DNA"/>
</dbReference>
<evidence type="ECO:0000256" key="3">
    <source>
        <dbReference type="ARBA" id="ARBA00023274"/>
    </source>
</evidence>
<dbReference type="AlphaFoldDB" id="S8E3R2"/>
<evidence type="ECO:0000256" key="1">
    <source>
        <dbReference type="ARBA" id="ARBA00007926"/>
    </source>
</evidence>
<protein>
    <recommendedName>
        <fullName evidence="5">Ribosomal eL28/Mak16 domain-containing protein</fullName>
    </recommendedName>
</protein>
<dbReference type="InterPro" id="IPR029004">
    <property type="entry name" value="Ribosomal_eL28/Mak16"/>
</dbReference>
<dbReference type="GO" id="GO:0005840">
    <property type="term" value="C:ribosome"/>
    <property type="evidence" value="ECO:0007669"/>
    <property type="project" value="UniProtKB-KW"/>
</dbReference>
<dbReference type="STRING" id="743788.S8E3R2"/>
<dbReference type="PANTHER" id="PTHR10544">
    <property type="entry name" value="60S RIBOSOMAL PROTEIN L28"/>
    <property type="match status" value="1"/>
</dbReference>
<evidence type="ECO:0000256" key="2">
    <source>
        <dbReference type="ARBA" id="ARBA00022980"/>
    </source>
</evidence>
<feature type="region of interest" description="Disordered" evidence="4">
    <location>
        <begin position="122"/>
        <end position="144"/>
    </location>
</feature>
<dbReference type="InParanoid" id="S8E3R2"/>
<dbReference type="GO" id="GO:0003735">
    <property type="term" value="F:structural constituent of ribosome"/>
    <property type="evidence" value="ECO:0007669"/>
    <property type="project" value="InterPro"/>
</dbReference>
<accession>S8E3R2</accession>
<organism evidence="6 7">
    <name type="scientific">Fomitopsis schrenkii</name>
    <name type="common">Brown rot fungus</name>
    <dbReference type="NCBI Taxonomy" id="2126942"/>
    <lineage>
        <taxon>Eukaryota</taxon>
        <taxon>Fungi</taxon>
        <taxon>Dikarya</taxon>
        <taxon>Basidiomycota</taxon>
        <taxon>Agaricomycotina</taxon>
        <taxon>Agaricomycetes</taxon>
        <taxon>Polyporales</taxon>
        <taxon>Fomitopsis</taxon>
    </lineage>
</organism>
<reference evidence="6 7" key="1">
    <citation type="journal article" date="2012" name="Science">
        <title>The Paleozoic origin of enzymatic lignin decomposition reconstructed from 31 fungal genomes.</title>
        <authorList>
            <person name="Floudas D."/>
            <person name="Binder M."/>
            <person name="Riley R."/>
            <person name="Barry K."/>
            <person name="Blanchette R.A."/>
            <person name="Henrissat B."/>
            <person name="Martinez A.T."/>
            <person name="Otillar R."/>
            <person name="Spatafora J.W."/>
            <person name="Yadav J.S."/>
            <person name="Aerts A."/>
            <person name="Benoit I."/>
            <person name="Boyd A."/>
            <person name="Carlson A."/>
            <person name="Copeland A."/>
            <person name="Coutinho P.M."/>
            <person name="de Vries R.P."/>
            <person name="Ferreira P."/>
            <person name="Findley K."/>
            <person name="Foster B."/>
            <person name="Gaskell J."/>
            <person name="Glotzer D."/>
            <person name="Gorecki P."/>
            <person name="Heitman J."/>
            <person name="Hesse C."/>
            <person name="Hori C."/>
            <person name="Igarashi K."/>
            <person name="Jurgens J.A."/>
            <person name="Kallen N."/>
            <person name="Kersten P."/>
            <person name="Kohler A."/>
            <person name="Kuees U."/>
            <person name="Kumar T.K.A."/>
            <person name="Kuo A."/>
            <person name="LaButti K."/>
            <person name="Larrondo L.F."/>
            <person name="Lindquist E."/>
            <person name="Ling A."/>
            <person name="Lombard V."/>
            <person name="Lucas S."/>
            <person name="Lundell T."/>
            <person name="Martin R."/>
            <person name="McLaughlin D.J."/>
            <person name="Morgenstern I."/>
            <person name="Morin E."/>
            <person name="Murat C."/>
            <person name="Nagy L.G."/>
            <person name="Nolan M."/>
            <person name="Ohm R.A."/>
            <person name="Patyshakuliyeva A."/>
            <person name="Rokas A."/>
            <person name="Ruiz-Duenas F.J."/>
            <person name="Sabat G."/>
            <person name="Salamov A."/>
            <person name="Samejima M."/>
            <person name="Schmutz J."/>
            <person name="Slot J.C."/>
            <person name="St John F."/>
            <person name="Stenlid J."/>
            <person name="Sun H."/>
            <person name="Sun S."/>
            <person name="Syed K."/>
            <person name="Tsang A."/>
            <person name="Wiebenga A."/>
            <person name="Young D."/>
            <person name="Pisabarro A."/>
            <person name="Eastwood D.C."/>
            <person name="Martin F."/>
            <person name="Cullen D."/>
            <person name="Grigoriev I.V."/>
            <person name="Hibbett D.S."/>
        </authorList>
    </citation>
    <scope>NUCLEOTIDE SEQUENCE</scope>
    <source>
        <strain evidence="7">FP-58527</strain>
    </source>
</reference>
<evidence type="ECO:0000256" key="4">
    <source>
        <dbReference type="SAM" id="MobiDB-lite"/>
    </source>
</evidence>
<proteinExistence type="inferred from homology"/>
<dbReference type="GO" id="GO:1990904">
    <property type="term" value="C:ribonucleoprotein complex"/>
    <property type="evidence" value="ECO:0007669"/>
    <property type="project" value="UniProtKB-KW"/>
</dbReference>
<dbReference type="Gene3D" id="3.30.390.110">
    <property type="match status" value="1"/>
</dbReference>
<gene>
    <name evidence="6" type="ORF">FOMPIDRAFT_1024274</name>
</gene>
<dbReference type="HOGENOM" id="CLU_106801_0_1_1"/>
<keyword evidence="7" id="KW-1185">Reference proteome</keyword>
<keyword evidence="2" id="KW-0689">Ribosomal protein</keyword>
<evidence type="ECO:0000313" key="7">
    <source>
        <dbReference type="Proteomes" id="UP000015241"/>
    </source>
</evidence>
<dbReference type="GO" id="GO:0006412">
    <property type="term" value="P:translation"/>
    <property type="evidence" value="ECO:0007669"/>
    <property type="project" value="InterPro"/>
</dbReference>
<dbReference type="OrthoDB" id="338850at2759"/>
<evidence type="ECO:0000259" key="5">
    <source>
        <dbReference type="Pfam" id="PF01778"/>
    </source>
</evidence>
<dbReference type="eggNOG" id="KOG3412">
    <property type="taxonomic scope" value="Eukaryota"/>
</dbReference>
<keyword evidence="3" id="KW-0687">Ribonucleoprotein</keyword>
<dbReference type="FunCoup" id="S8E3R2">
    <property type="interactions" value="408"/>
</dbReference>
<feature type="domain" description="Ribosomal eL28/Mak16" evidence="5">
    <location>
        <begin position="5"/>
        <end position="122"/>
    </location>
</feature>
<evidence type="ECO:0000313" key="6">
    <source>
        <dbReference type="EMBL" id="EPS99447.1"/>
    </source>
</evidence>
<name>S8E3R2_FOMSC</name>
<sequence length="144" mass="15621">MSNDLEWLLIRKNSSFIVKRVVEGPVFSKEPANLTNIHSWKYSGLANNKTIAVSESESGIQIRTRKAKASPRAVGPAYATSTIRNRSGGRRAYGVAAKLAKRGYRPDLRQAAVARVSAILASQKEPKPSPPRKLRGKKAAAGPV</sequence>